<dbReference type="RefSeq" id="WP_215917421.1">
    <property type="nucleotide sequence ID" value="NZ_JAHKNI010000004.1"/>
</dbReference>
<evidence type="ECO:0000256" key="7">
    <source>
        <dbReference type="ARBA" id="ARBA00023008"/>
    </source>
</evidence>
<evidence type="ECO:0000313" key="11">
    <source>
        <dbReference type="EMBL" id="MBU3065675.1"/>
    </source>
</evidence>
<dbReference type="EMBL" id="JAHKNI010000011">
    <property type="protein sequence ID" value="MBU3065675.1"/>
    <property type="molecule type" value="Genomic_DNA"/>
</dbReference>
<dbReference type="InterPro" id="IPR035668">
    <property type="entry name" value="Amicyanin"/>
</dbReference>
<keyword evidence="8" id="KW-0732">Signal</keyword>
<dbReference type="InterPro" id="IPR000923">
    <property type="entry name" value="BlueCu_1"/>
</dbReference>
<evidence type="ECO:0000256" key="6">
    <source>
        <dbReference type="ARBA" id="ARBA00022982"/>
    </source>
</evidence>
<evidence type="ECO:0000256" key="1">
    <source>
        <dbReference type="ARBA" id="ARBA00001935"/>
    </source>
</evidence>
<keyword evidence="7" id="KW-0186">Copper</keyword>
<name>A0ABS6AY91_9NOCA</name>
<dbReference type="PROSITE" id="PS51257">
    <property type="entry name" value="PROKAR_LIPOPROTEIN"/>
    <property type="match status" value="1"/>
</dbReference>
<evidence type="ECO:0000313" key="12">
    <source>
        <dbReference type="Proteomes" id="UP000733379"/>
    </source>
</evidence>
<keyword evidence="5" id="KW-0574">Periplasm</keyword>
<evidence type="ECO:0000256" key="2">
    <source>
        <dbReference type="ARBA" id="ARBA00004418"/>
    </source>
</evidence>
<dbReference type="PROSITE" id="PS51318">
    <property type="entry name" value="TAT"/>
    <property type="match status" value="1"/>
</dbReference>
<reference evidence="10 12" key="1">
    <citation type="submission" date="2021-06" db="EMBL/GenBank/DDBJ databases">
        <title>Actinomycetes sequencing.</title>
        <authorList>
            <person name="Shan Q."/>
        </authorList>
    </citation>
    <scope>NUCLEOTIDE SEQUENCE [LARGE SCALE GENOMIC DNA]</scope>
    <source>
        <strain evidence="10 12">NEAU-G5</strain>
    </source>
</reference>
<dbReference type="InterPro" id="IPR002386">
    <property type="entry name" value="Amicyanin/Pseudoazurin"/>
</dbReference>
<evidence type="ECO:0000256" key="8">
    <source>
        <dbReference type="SAM" id="SignalP"/>
    </source>
</evidence>
<gene>
    <name evidence="10" type="ORF">KO481_13285</name>
    <name evidence="11" type="ORF">KO481_29625</name>
</gene>
<keyword evidence="12" id="KW-1185">Reference proteome</keyword>
<comment type="caution">
    <text evidence="10">The sequence shown here is derived from an EMBL/GenBank/DDBJ whole genome shotgun (WGS) entry which is preliminary data.</text>
</comment>
<sequence length="165" mass="16424">MRQFANNRRVLVAGLGAIALVAALGACGSSATGPAAESTLAFPAGTATPGFVPNGNAAPLLPASGMPSMPGAPTATTASAPVTGTAVAIQSFAFAPATLSVKVGTTVTWTNRDEEPHTVSAQNGSFHSPGMGTGATYSFTFTRAGSVDYVCTIHPFMHGTVVVTP</sequence>
<evidence type="ECO:0000259" key="9">
    <source>
        <dbReference type="Pfam" id="PF00127"/>
    </source>
</evidence>
<keyword evidence="6" id="KW-0249">Electron transport</keyword>
<evidence type="ECO:0000256" key="4">
    <source>
        <dbReference type="ARBA" id="ARBA00022723"/>
    </source>
</evidence>
<comment type="subcellular location">
    <subcellularLocation>
        <location evidence="2">Periplasm</location>
    </subcellularLocation>
</comment>
<feature type="domain" description="Blue (type 1) copper" evidence="9">
    <location>
        <begin position="86"/>
        <end position="163"/>
    </location>
</feature>
<keyword evidence="3" id="KW-0813">Transport</keyword>
<dbReference type="InterPro" id="IPR052721">
    <property type="entry name" value="ET_Amicyanin"/>
</dbReference>
<dbReference type="InterPro" id="IPR008972">
    <property type="entry name" value="Cupredoxin"/>
</dbReference>
<protein>
    <submittedName>
        <fullName evidence="10">Cupredoxin domain-containing protein</fullName>
    </submittedName>
</protein>
<dbReference type="InterPro" id="IPR006311">
    <property type="entry name" value="TAT_signal"/>
</dbReference>
<dbReference type="Proteomes" id="UP000733379">
    <property type="component" value="Unassembled WGS sequence"/>
</dbReference>
<accession>A0ABS6AY91</accession>
<dbReference type="SUPFAM" id="SSF49503">
    <property type="entry name" value="Cupredoxins"/>
    <property type="match status" value="1"/>
</dbReference>
<comment type="cofactor">
    <cofactor evidence="1">
        <name>Cu cation</name>
        <dbReference type="ChEBI" id="CHEBI:23378"/>
    </cofactor>
</comment>
<organism evidence="10 12">
    <name type="scientific">Nocardia albiluteola</name>
    <dbReference type="NCBI Taxonomy" id="2842303"/>
    <lineage>
        <taxon>Bacteria</taxon>
        <taxon>Bacillati</taxon>
        <taxon>Actinomycetota</taxon>
        <taxon>Actinomycetes</taxon>
        <taxon>Mycobacteriales</taxon>
        <taxon>Nocardiaceae</taxon>
        <taxon>Nocardia</taxon>
    </lineage>
</organism>
<dbReference type="EMBL" id="JAHKNI010000004">
    <property type="protein sequence ID" value="MBU3062491.1"/>
    <property type="molecule type" value="Genomic_DNA"/>
</dbReference>
<feature type="signal peptide" evidence="8">
    <location>
        <begin position="1"/>
        <end position="31"/>
    </location>
</feature>
<evidence type="ECO:0000256" key="3">
    <source>
        <dbReference type="ARBA" id="ARBA00022448"/>
    </source>
</evidence>
<keyword evidence="4" id="KW-0479">Metal-binding</keyword>
<feature type="chain" id="PRO_5045032149" evidence="8">
    <location>
        <begin position="32"/>
        <end position="165"/>
    </location>
</feature>
<dbReference type="PANTHER" id="PTHR36507:SF1">
    <property type="entry name" value="BLL1555 PROTEIN"/>
    <property type="match status" value="1"/>
</dbReference>
<dbReference type="Pfam" id="PF00127">
    <property type="entry name" value="Copper-bind"/>
    <property type="match status" value="1"/>
</dbReference>
<dbReference type="Gene3D" id="2.60.40.420">
    <property type="entry name" value="Cupredoxins - blue copper proteins"/>
    <property type="match status" value="1"/>
</dbReference>
<evidence type="ECO:0000313" key="10">
    <source>
        <dbReference type="EMBL" id="MBU3062491.1"/>
    </source>
</evidence>
<dbReference type="CDD" id="cd13921">
    <property type="entry name" value="Amicyanin"/>
    <property type="match status" value="1"/>
</dbReference>
<evidence type="ECO:0000256" key="5">
    <source>
        <dbReference type="ARBA" id="ARBA00022764"/>
    </source>
</evidence>
<proteinExistence type="predicted"/>
<dbReference type="PRINTS" id="PR00155">
    <property type="entry name" value="AMICYANIN"/>
</dbReference>
<dbReference type="PANTHER" id="PTHR36507">
    <property type="entry name" value="BLL1555 PROTEIN"/>
    <property type="match status" value="1"/>
</dbReference>